<dbReference type="InterPro" id="IPR011050">
    <property type="entry name" value="Pectin_lyase_fold/virulence"/>
</dbReference>
<organism evidence="2 3">
    <name type="scientific">Cerasicoccus arenae</name>
    <dbReference type="NCBI Taxonomy" id="424488"/>
    <lineage>
        <taxon>Bacteria</taxon>
        <taxon>Pseudomonadati</taxon>
        <taxon>Verrucomicrobiota</taxon>
        <taxon>Opitutia</taxon>
        <taxon>Puniceicoccales</taxon>
        <taxon>Cerasicoccaceae</taxon>
        <taxon>Cerasicoccus</taxon>
    </lineage>
</organism>
<dbReference type="SUPFAM" id="SSF51126">
    <property type="entry name" value="Pectin lyase-like"/>
    <property type="match status" value="1"/>
</dbReference>
<dbReference type="Gene3D" id="2.160.20.10">
    <property type="entry name" value="Single-stranded right-handed beta-helix, Pectin lyase-like"/>
    <property type="match status" value="2"/>
</dbReference>
<sequence length="576" mass="64424">MQTTQPKNVSSSIPEGHWQSELYSENWEPFPSLSFESDRIIQDFSYAGYASGEQPIPSLAEAPVINVTEFGADPTGEADSTKAIQDAINRAASLRQPVVVYMPEGTYRISPQRAKAPVLIIRKSNIVLRGAGVDKTRLFNDSYEMRGQSIIHIAAPGAASWSNEEGAVVPIVQDLPNPTIEIPIADSTQFQVGEDIIIRADPTVEWIEDHHETDWLGYEEKIGSMLYLRRIKAIDREQNVLTIDIPTRYMLKQSYNARVYPKTGILREIGLEDFSIGNREHPGKDGWENLDFATPNSEYTKRLAEGYNLPADFAEKRKSAADVHFSYAITMVGVADSWIRNVQAYHPDENGTDVQLLSNGIRLKECQRISVINCIMRYPQYGGGGGNGYMFRLDNCNECLLENCTAAFARHGYSISGMASSGNVLYRCQDIETGHQVSGSGHTQGKGSDHHMYFSHSNLFDNCVAENSWFEARDRYYERMSKPKHNTTSAHTVFWNSEGRSNRDRPYAVWSMQAKYGYVIGTKGAASDVRTNGDYPERAKVSDPVDHVEGIGQGSELYPVSLFQDQRARRLGTLAP</sequence>
<dbReference type="AlphaFoldDB" id="A0A8J3DC10"/>
<reference evidence="2" key="2">
    <citation type="submission" date="2020-09" db="EMBL/GenBank/DDBJ databases">
        <authorList>
            <person name="Sun Q."/>
            <person name="Kim S."/>
        </authorList>
    </citation>
    <scope>NUCLEOTIDE SEQUENCE</scope>
    <source>
        <strain evidence="2">KCTC 12870</strain>
    </source>
</reference>
<gene>
    <name evidence="2" type="ORF">GCM10007047_20100</name>
</gene>
<dbReference type="InterPro" id="IPR012334">
    <property type="entry name" value="Pectin_lyas_fold"/>
</dbReference>
<feature type="domain" description="Rhamnogalacturonase A/B/Epimerase-like pectate lyase" evidence="1">
    <location>
        <begin position="65"/>
        <end position="139"/>
    </location>
</feature>
<keyword evidence="3" id="KW-1185">Reference proteome</keyword>
<dbReference type="RefSeq" id="WP_189514682.1">
    <property type="nucleotide sequence ID" value="NZ_BMXG01000011.1"/>
</dbReference>
<evidence type="ECO:0000313" key="2">
    <source>
        <dbReference type="EMBL" id="GHC03485.1"/>
    </source>
</evidence>
<dbReference type="EMBL" id="BMXG01000011">
    <property type="protein sequence ID" value="GHC03485.1"/>
    <property type="molecule type" value="Genomic_DNA"/>
</dbReference>
<comment type="caution">
    <text evidence="2">The sequence shown here is derived from an EMBL/GenBank/DDBJ whole genome shotgun (WGS) entry which is preliminary data.</text>
</comment>
<evidence type="ECO:0000259" key="1">
    <source>
        <dbReference type="Pfam" id="PF12708"/>
    </source>
</evidence>
<dbReference type="Proteomes" id="UP000642829">
    <property type="component" value="Unassembled WGS sequence"/>
</dbReference>
<protein>
    <recommendedName>
        <fullName evidence="1">Rhamnogalacturonase A/B/Epimerase-like pectate lyase domain-containing protein</fullName>
    </recommendedName>
</protein>
<name>A0A8J3DC10_9BACT</name>
<proteinExistence type="predicted"/>
<accession>A0A8J3DC10</accession>
<evidence type="ECO:0000313" key="3">
    <source>
        <dbReference type="Proteomes" id="UP000642829"/>
    </source>
</evidence>
<reference evidence="2" key="1">
    <citation type="journal article" date="2014" name="Int. J. Syst. Evol. Microbiol.">
        <title>Complete genome sequence of Corynebacterium casei LMG S-19264T (=DSM 44701T), isolated from a smear-ripened cheese.</title>
        <authorList>
            <consortium name="US DOE Joint Genome Institute (JGI-PGF)"/>
            <person name="Walter F."/>
            <person name="Albersmeier A."/>
            <person name="Kalinowski J."/>
            <person name="Ruckert C."/>
        </authorList>
    </citation>
    <scope>NUCLEOTIDE SEQUENCE</scope>
    <source>
        <strain evidence="2">KCTC 12870</strain>
    </source>
</reference>
<dbReference type="InterPro" id="IPR024535">
    <property type="entry name" value="RHGA/B-epi-like_pectate_lyase"/>
</dbReference>
<dbReference type="Pfam" id="PF12708">
    <property type="entry name" value="Pect-lyase_RHGA_epim"/>
    <property type="match status" value="1"/>
</dbReference>